<dbReference type="GO" id="GO:0016020">
    <property type="term" value="C:membrane"/>
    <property type="evidence" value="ECO:0007669"/>
    <property type="project" value="UniProtKB-SubCell"/>
</dbReference>
<feature type="non-terminal residue" evidence="1">
    <location>
        <position position="1"/>
    </location>
</feature>
<name>A0A564XUE8_HYMDI</name>
<dbReference type="AlphaFoldDB" id="A0A564XUE8"/>
<evidence type="ECO:0000313" key="2">
    <source>
        <dbReference type="Proteomes" id="UP000321570"/>
    </source>
</evidence>
<protein>
    <submittedName>
        <fullName evidence="1">Uncharacterized protein</fullName>
    </submittedName>
</protein>
<dbReference type="SUPFAM" id="SSF49899">
    <property type="entry name" value="Concanavalin A-like lectins/glucanases"/>
    <property type="match status" value="1"/>
</dbReference>
<proteinExistence type="predicted"/>
<dbReference type="Proteomes" id="UP000321570">
    <property type="component" value="Unassembled WGS sequence"/>
</dbReference>
<feature type="non-terminal residue" evidence="1">
    <location>
        <position position="225"/>
    </location>
</feature>
<dbReference type="EMBL" id="CABIJS010000003">
    <property type="protein sequence ID" value="VUZ38627.1"/>
    <property type="molecule type" value="Genomic_DNA"/>
</dbReference>
<evidence type="ECO:0000313" key="1">
    <source>
        <dbReference type="EMBL" id="VUZ38627.1"/>
    </source>
</evidence>
<sequence length="225" mass="25400">RFKGFYFGNLPSELQHLLQIENVPIFTGCFKHIFYQNDKDFTNLINLVEISNSSKQSEVGREIGDIKYKSVLFQTCSVKAKRDIQSGNSLGTVVTFKRPGGYLRSQLGWRTISEGKISFQIRTLKRNSLLLFSASGWPKGEKRYALPRDGPIHPVSPTDRLTGNDIFGAEIREGYLVFLLNTGSGINEFATGDIWRRNQHKSSWFVADGAKHFVEIQFSNGSLSV</sequence>
<organism evidence="1 2">
    <name type="scientific">Hymenolepis diminuta</name>
    <name type="common">Rat tapeworm</name>
    <dbReference type="NCBI Taxonomy" id="6216"/>
    <lineage>
        <taxon>Eukaryota</taxon>
        <taxon>Metazoa</taxon>
        <taxon>Spiralia</taxon>
        <taxon>Lophotrochozoa</taxon>
        <taxon>Platyhelminthes</taxon>
        <taxon>Cestoda</taxon>
        <taxon>Eucestoda</taxon>
        <taxon>Cyclophyllidea</taxon>
        <taxon>Hymenolepididae</taxon>
        <taxon>Hymenolepis</taxon>
    </lineage>
</organism>
<dbReference type="Gene3D" id="2.60.120.200">
    <property type="match status" value="1"/>
</dbReference>
<dbReference type="PANTHER" id="PTHR15036:SF85">
    <property type="entry name" value="SP2353, ISOFORM A"/>
    <property type="match status" value="1"/>
</dbReference>
<dbReference type="PANTHER" id="PTHR15036">
    <property type="entry name" value="PIKACHURIN-LIKE PROTEIN"/>
    <property type="match status" value="1"/>
</dbReference>
<reference evidence="1 2" key="1">
    <citation type="submission" date="2019-07" db="EMBL/GenBank/DDBJ databases">
        <authorList>
            <person name="Jastrzebski P J."/>
            <person name="Paukszto L."/>
            <person name="Jastrzebski P J."/>
        </authorList>
    </citation>
    <scope>NUCLEOTIDE SEQUENCE [LARGE SCALE GENOMIC DNA]</scope>
    <source>
        <strain evidence="1 2">WMS-il1</strain>
    </source>
</reference>
<accession>A0A564XUE8</accession>
<dbReference type="InterPro" id="IPR013320">
    <property type="entry name" value="ConA-like_dom_sf"/>
</dbReference>
<gene>
    <name evidence="1" type="ORF">WMSIL1_LOCUS89</name>
</gene>
<keyword evidence="2" id="KW-1185">Reference proteome</keyword>
<dbReference type="InterPro" id="IPR050372">
    <property type="entry name" value="Neurexin-related_CASP"/>
</dbReference>